<organism evidence="1">
    <name type="scientific">Arundo donax</name>
    <name type="common">Giant reed</name>
    <name type="synonym">Donax arundinaceus</name>
    <dbReference type="NCBI Taxonomy" id="35708"/>
    <lineage>
        <taxon>Eukaryota</taxon>
        <taxon>Viridiplantae</taxon>
        <taxon>Streptophyta</taxon>
        <taxon>Embryophyta</taxon>
        <taxon>Tracheophyta</taxon>
        <taxon>Spermatophyta</taxon>
        <taxon>Magnoliopsida</taxon>
        <taxon>Liliopsida</taxon>
        <taxon>Poales</taxon>
        <taxon>Poaceae</taxon>
        <taxon>PACMAD clade</taxon>
        <taxon>Arundinoideae</taxon>
        <taxon>Arundineae</taxon>
        <taxon>Arundo</taxon>
    </lineage>
</organism>
<dbReference type="AlphaFoldDB" id="A0A0A8ZJF2"/>
<dbReference type="EMBL" id="GBRH01258959">
    <property type="protein sequence ID" value="JAD38936.1"/>
    <property type="molecule type" value="Transcribed_RNA"/>
</dbReference>
<sequence length="28" mass="3025">MLTLACICSWTICLICSIFHAGLAIIDV</sequence>
<name>A0A0A8ZJF2_ARUDO</name>
<reference evidence="1" key="1">
    <citation type="submission" date="2014-09" db="EMBL/GenBank/DDBJ databases">
        <authorList>
            <person name="Magalhaes I.L.F."/>
            <person name="Oliveira U."/>
            <person name="Santos F.R."/>
            <person name="Vidigal T.H.D.A."/>
            <person name="Brescovit A.D."/>
            <person name="Santos A.J."/>
        </authorList>
    </citation>
    <scope>NUCLEOTIDE SEQUENCE</scope>
    <source>
        <tissue evidence="1">Shoot tissue taken approximately 20 cm above the soil surface</tissue>
    </source>
</reference>
<reference evidence="1" key="2">
    <citation type="journal article" date="2015" name="Data Brief">
        <title>Shoot transcriptome of the giant reed, Arundo donax.</title>
        <authorList>
            <person name="Barrero R.A."/>
            <person name="Guerrero F.D."/>
            <person name="Moolhuijzen P."/>
            <person name="Goolsby J.A."/>
            <person name="Tidwell J."/>
            <person name="Bellgard S.E."/>
            <person name="Bellgard M.I."/>
        </authorList>
    </citation>
    <scope>NUCLEOTIDE SEQUENCE</scope>
    <source>
        <tissue evidence="1">Shoot tissue taken approximately 20 cm above the soil surface</tissue>
    </source>
</reference>
<proteinExistence type="predicted"/>
<protein>
    <submittedName>
        <fullName evidence="1">Uncharacterized protein</fullName>
    </submittedName>
</protein>
<accession>A0A0A8ZJF2</accession>
<evidence type="ECO:0000313" key="1">
    <source>
        <dbReference type="EMBL" id="JAD38936.1"/>
    </source>
</evidence>